<evidence type="ECO:0008006" key="3">
    <source>
        <dbReference type="Google" id="ProtNLM"/>
    </source>
</evidence>
<name>A0A1H8HAS0_9EURY</name>
<dbReference type="InterPro" id="IPR055984">
    <property type="entry name" value="DUF7562"/>
</dbReference>
<dbReference type="Proteomes" id="UP000198775">
    <property type="component" value="Unassembled WGS sequence"/>
</dbReference>
<keyword evidence="2" id="KW-1185">Reference proteome</keyword>
<dbReference type="EMBL" id="FOCX01000003">
    <property type="protein sequence ID" value="SEN53306.1"/>
    <property type="molecule type" value="Genomic_DNA"/>
</dbReference>
<organism evidence="1 2">
    <name type="scientific">Halorientalis persicus</name>
    <dbReference type="NCBI Taxonomy" id="1367881"/>
    <lineage>
        <taxon>Archaea</taxon>
        <taxon>Methanobacteriati</taxon>
        <taxon>Methanobacteriota</taxon>
        <taxon>Stenosarchaea group</taxon>
        <taxon>Halobacteria</taxon>
        <taxon>Halobacteriales</taxon>
        <taxon>Haloarculaceae</taxon>
        <taxon>Halorientalis</taxon>
    </lineage>
</organism>
<evidence type="ECO:0000313" key="1">
    <source>
        <dbReference type="EMBL" id="SEN53306.1"/>
    </source>
</evidence>
<accession>A0A1H8HAS0</accession>
<sequence length="99" mass="11381">MTMTPTTLWGNVSDQQVTCIACGETLSREEAREYDKYGDRWNREGKEFESLCKPCHRGCCQQNRDGLEQTLLAANAGRTDRETFLERFCELVANDNDHD</sequence>
<gene>
    <name evidence="1" type="ORF">SAMN05216388_1003332</name>
</gene>
<reference evidence="2" key="1">
    <citation type="submission" date="2016-10" db="EMBL/GenBank/DDBJ databases">
        <authorList>
            <person name="Varghese N."/>
            <person name="Submissions S."/>
        </authorList>
    </citation>
    <scope>NUCLEOTIDE SEQUENCE [LARGE SCALE GENOMIC DNA]</scope>
    <source>
        <strain evidence="2">IBRC-M 10043</strain>
    </source>
</reference>
<protein>
    <recommendedName>
        <fullName evidence="3">Small CPxCG-related zinc finger protein</fullName>
    </recommendedName>
</protein>
<dbReference type="AlphaFoldDB" id="A0A1H8HAS0"/>
<evidence type="ECO:0000313" key="2">
    <source>
        <dbReference type="Proteomes" id="UP000198775"/>
    </source>
</evidence>
<proteinExistence type="predicted"/>
<dbReference type="Pfam" id="PF24443">
    <property type="entry name" value="DUF7562"/>
    <property type="match status" value="1"/>
</dbReference>
<dbReference type="RefSeq" id="WP_394327893.1">
    <property type="nucleotide sequence ID" value="NZ_FOCX01000003.1"/>
</dbReference>